<reference evidence="4" key="1">
    <citation type="submission" date="2016-04" db="EMBL/GenBank/DDBJ databases">
        <title>Comparative genomics of biotechnologically important yeasts.</title>
        <authorList>
            <consortium name="DOE Joint Genome Institute"/>
            <person name="Riley R."/>
            <person name="Haridas S."/>
            <person name="Wolfe K.H."/>
            <person name="Lopes M.R."/>
            <person name="Hittinger C.T."/>
            <person name="Goker M."/>
            <person name="Salamov A."/>
            <person name="Wisecaver J."/>
            <person name="Long T.M."/>
            <person name="Aerts A.L."/>
            <person name="Barry K."/>
            <person name="Choi C."/>
            <person name="Clum A."/>
            <person name="Coughlan A.Y."/>
            <person name="Deshpande S."/>
            <person name="Douglass A.P."/>
            <person name="Hanson S.J."/>
            <person name="Klenk H.-P."/>
            <person name="Labutti K."/>
            <person name="Lapidus A."/>
            <person name="Lindquist E."/>
            <person name="Lipzen A."/>
            <person name="Meier-Kolthoff J.P."/>
            <person name="Ohm R.A."/>
            <person name="Otillar R.P."/>
            <person name="Pangilinan J."/>
            <person name="Peng Y."/>
            <person name="Rokas A."/>
            <person name="Rosa C.A."/>
            <person name="Scheuner C."/>
            <person name="Sibirny A.A."/>
            <person name="Slot J.C."/>
            <person name="Stielow J.B."/>
            <person name="Sun H."/>
            <person name="Kurtzman C.P."/>
            <person name="Blackwell M."/>
            <person name="Grigoriev I.V."/>
            <person name="Jeffries T.W."/>
        </authorList>
    </citation>
    <scope>NUCLEOTIDE SEQUENCE [LARGE SCALE GENOMIC DNA]</scope>
    <source>
        <strain evidence="4">NRRL YB-2248</strain>
    </source>
</reference>
<gene>
    <name evidence="3" type="ORF">CANARDRAFT_24863</name>
</gene>
<dbReference type="Proteomes" id="UP000094801">
    <property type="component" value="Unassembled WGS sequence"/>
</dbReference>
<dbReference type="EMBL" id="KV453862">
    <property type="protein sequence ID" value="ODV83627.1"/>
    <property type="molecule type" value="Genomic_DNA"/>
</dbReference>
<accession>A0A1E4SVY6</accession>
<feature type="region of interest" description="Disordered" evidence="1">
    <location>
        <begin position="190"/>
        <end position="219"/>
    </location>
</feature>
<organism evidence="3 4">
    <name type="scientific">[Candida] arabinofermentans NRRL YB-2248</name>
    <dbReference type="NCBI Taxonomy" id="983967"/>
    <lineage>
        <taxon>Eukaryota</taxon>
        <taxon>Fungi</taxon>
        <taxon>Dikarya</taxon>
        <taxon>Ascomycota</taxon>
        <taxon>Saccharomycotina</taxon>
        <taxon>Pichiomycetes</taxon>
        <taxon>Pichiales</taxon>
        <taxon>Pichiaceae</taxon>
        <taxon>Ogataea</taxon>
        <taxon>Ogataea/Candida clade</taxon>
    </lineage>
</organism>
<evidence type="ECO:0000256" key="2">
    <source>
        <dbReference type="SAM" id="SignalP"/>
    </source>
</evidence>
<dbReference type="AlphaFoldDB" id="A0A1E4SVY6"/>
<name>A0A1E4SVY6_9ASCO</name>
<evidence type="ECO:0000256" key="1">
    <source>
        <dbReference type="SAM" id="MobiDB-lite"/>
    </source>
</evidence>
<keyword evidence="4" id="KW-1185">Reference proteome</keyword>
<proteinExistence type="predicted"/>
<keyword evidence="2" id="KW-0732">Signal</keyword>
<evidence type="ECO:0000313" key="4">
    <source>
        <dbReference type="Proteomes" id="UP000094801"/>
    </source>
</evidence>
<feature type="signal peptide" evidence="2">
    <location>
        <begin position="1"/>
        <end position="22"/>
    </location>
</feature>
<evidence type="ECO:0000313" key="3">
    <source>
        <dbReference type="EMBL" id="ODV83627.1"/>
    </source>
</evidence>
<feature type="chain" id="PRO_5009162943" evidence="2">
    <location>
        <begin position="23"/>
        <end position="249"/>
    </location>
</feature>
<protein>
    <submittedName>
        <fullName evidence="3">Uncharacterized protein</fullName>
    </submittedName>
</protein>
<sequence>MLTKYTILSILSSLLFLNKATAKLSDEEELIALSYDLSYNPDQWNEWFESEEGEDYYEDYEKIANSDYDVQSTFYLELYSAVPWTSRLNAEASFIHTNTDDAGALKSVDDFQAIATSDWDSFYSNTALIFTSGNYASSIETEVEKASASGSNNIIATKSAAKSSVDSTTSTSTVKGIKSTSSTIATIATSTTSTTSTTSSESESTTSKATTSDASSTEAEKSSSAGGFALSVQTGALVGSVVLFFGLLL</sequence>